<dbReference type="SMART" id="SM00855">
    <property type="entry name" value="PGAM"/>
    <property type="match status" value="1"/>
</dbReference>
<dbReference type="EC" id="5.4.2.11" evidence="5 9"/>
<feature type="binding site" evidence="5 7">
    <location>
        <begin position="14"/>
        <end position="21"/>
    </location>
    <ligand>
        <name>substrate</name>
    </ligand>
</feature>
<dbReference type="InterPro" id="IPR001345">
    <property type="entry name" value="PG/BPGM_mutase_AS"/>
</dbReference>
<evidence type="ECO:0000256" key="2">
    <source>
        <dbReference type="ARBA" id="ARBA00022432"/>
    </source>
</evidence>
<evidence type="ECO:0000256" key="7">
    <source>
        <dbReference type="PIRSR" id="PIRSR613078-2"/>
    </source>
</evidence>
<accession>A0A1G5SFL9</accession>
<dbReference type="InterPro" id="IPR029033">
    <property type="entry name" value="His_PPase_superfam"/>
</dbReference>
<keyword evidence="3 5" id="KW-0324">Glycolysis</keyword>
<dbReference type="HAMAP" id="MF_01039">
    <property type="entry name" value="PGAM_GpmA"/>
    <property type="match status" value="1"/>
</dbReference>
<dbReference type="AlphaFoldDB" id="A0A1G5SFL9"/>
<gene>
    <name evidence="5 10" type="primary">gpmA</name>
    <name evidence="10" type="ORF">NSMM_400128</name>
</gene>
<proteinExistence type="inferred from homology"/>
<dbReference type="OrthoDB" id="9781415at2"/>
<comment type="function">
    <text evidence="5 9">Catalyzes the interconversion of 2-phosphoglycerate and 3-phosphoglycerate.</text>
</comment>
<dbReference type="Gene3D" id="3.40.50.1240">
    <property type="entry name" value="Phosphoglycerate mutase-like"/>
    <property type="match status" value="1"/>
</dbReference>
<dbReference type="PIRSF" id="PIRSF000709">
    <property type="entry name" value="6PFK_2-Ptase"/>
    <property type="match status" value="1"/>
</dbReference>
<keyword evidence="11" id="KW-1185">Reference proteome</keyword>
<feature type="binding site" evidence="5 7">
    <location>
        <begin position="93"/>
        <end position="96"/>
    </location>
    <ligand>
        <name>substrate</name>
    </ligand>
</feature>
<feature type="active site" description="Tele-phosphohistidine intermediate" evidence="5 6">
    <location>
        <position position="15"/>
    </location>
</feature>
<feature type="binding site" evidence="5 7">
    <location>
        <begin position="27"/>
        <end position="28"/>
    </location>
    <ligand>
        <name>substrate</name>
    </ligand>
</feature>
<dbReference type="PROSITE" id="PS00175">
    <property type="entry name" value="PG_MUTASE"/>
    <property type="match status" value="1"/>
</dbReference>
<evidence type="ECO:0000313" key="10">
    <source>
        <dbReference type="EMBL" id="SCZ85650.1"/>
    </source>
</evidence>
<dbReference type="STRING" id="51642.NSMM_400128"/>
<evidence type="ECO:0000313" key="11">
    <source>
        <dbReference type="Proteomes" id="UP000198729"/>
    </source>
</evidence>
<keyword evidence="4 5" id="KW-0413">Isomerase</keyword>
<sequence>MSTDQALTRLVLLRHGQSIWNHEGRFTGWSDVALSVRGEVEAKQAGSILKQCGFTFDVCFTSELKRAQHTLALIQSAMQLDQLPVYRDWRLNERHYGALEGLRRLEAVRKFGIWPILSCQLCSDAIPPMLTTEDPRAPANQMRYASIDRACLPLAESLLQTMNRVQPLWRDTILPEIRQGKRLLIVSHKNLLKTLVMQLEGLTPWQVIRLPITTGKPLCYELDIQLKPIRRYYLTAPDSQSFRTQG</sequence>
<evidence type="ECO:0000256" key="1">
    <source>
        <dbReference type="ARBA" id="ARBA00006717"/>
    </source>
</evidence>
<evidence type="ECO:0000256" key="9">
    <source>
        <dbReference type="RuleBase" id="RU004512"/>
    </source>
</evidence>
<name>A0A1G5SFL9_9PROT</name>
<comment type="pathway">
    <text evidence="5 9">Carbohydrate degradation; glycolysis; pyruvate from D-glyceraldehyde 3-phosphate: step 3/5.</text>
</comment>
<feature type="active site" description="Proton donor/acceptor" evidence="5 6">
    <location>
        <position position="93"/>
    </location>
</feature>
<evidence type="ECO:0000256" key="3">
    <source>
        <dbReference type="ARBA" id="ARBA00023152"/>
    </source>
</evidence>
<comment type="catalytic activity">
    <reaction evidence="5 9">
        <text>(2R)-2-phosphoglycerate = (2R)-3-phosphoglycerate</text>
        <dbReference type="Rhea" id="RHEA:15901"/>
        <dbReference type="ChEBI" id="CHEBI:58272"/>
        <dbReference type="ChEBI" id="CHEBI:58289"/>
        <dbReference type="EC" id="5.4.2.11"/>
    </reaction>
</comment>
<evidence type="ECO:0000256" key="4">
    <source>
        <dbReference type="ARBA" id="ARBA00023235"/>
    </source>
</evidence>
<dbReference type="GO" id="GO:0006094">
    <property type="term" value="P:gluconeogenesis"/>
    <property type="evidence" value="ECO:0007669"/>
    <property type="project" value="UniProtKB-UniRule"/>
</dbReference>
<dbReference type="Pfam" id="PF00300">
    <property type="entry name" value="His_Phos_1"/>
    <property type="match status" value="2"/>
</dbReference>
<evidence type="ECO:0000256" key="6">
    <source>
        <dbReference type="PIRSR" id="PIRSR613078-1"/>
    </source>
</evidence>
<dbReference type="PANTHER" id="PTHR11931">
    <property type="entry name" value="PHOSPHOGLYCERATE MUTASE"/>
    <property type="match status" value="1"/>
</dbReference>
<dbReference type="Proteomes" id="UP000198729">
    <property type="component" value="Unassembled WGS sequence"/>
</dbReference>
<comment type="subunit">
    <text evidence="5">Homodimer.</text>
</comment>
<dbReference type="GO" id="GO:0006096">
    <property type="term" value="P:glycolytic process"/>
    <property type="evidence" value="ECO:0007669"/>
    <property type="project" value="UniProtKB-UniRule"/>
</dbReference>
<evidence type="ECO:0000256" key="8">
    <source>
        <dbReference type="PIRSR" id="PIRSR613078-3"/>
    </source>
</evidence>
<reference evidence="10 11" key="1">
    <citation type="submission" date="2016-10" db="EMBL/GenBank/DDBJ databases">
        <authorList>
            <person name="de Groot N.N."/>
        </authorList>
    </citation>
    <scope>NUCLEOTIDE SEQUENCE [LARGE SCALE GENOMIC DNA]</scope>
    <source>
        <strain evidence="10">1</strain>
    </source>
</reference>
<keyword evidence="2 5" id="KW-0312">Gluconeogenesis</keyword>
<dbReference type="NCBIfam" id="TIGR01258">
    <property type="entry name" value="pgm_1"/>
    <property type="match status" value="1"/>
</dbReference>
<dbReference type="InterPro" id="IPR005952">
    <property type="entry name" value="Phosphogly_mut1"/>
</dbReference>
<dbReference type="CDD" id="cd07067">
    <property type="entry name" value="HP_PGM_like"/>
    <property type="match status" value="1"/>
</dbReference>
<dbReference type="InterPro" id="IPR013078">
    <property type="entry name" value="His_Pase_superF_clade-1"/>
</dbReference>
<feature type="site" description="Transition state stabilizer" evidence="5 8">
    <location>
        <position position="188"/>
    </location>
</feature>
<organism evidence="10 11">
    <name type="scientific">Nitrosomonas mobilis</name>
    <dbReference type="NCBI Taxonomy" id="51642"/>
    <lineage>
        <taxon>Bacteria</taxon>
        <taxon>Pseudomonadati</taxon>
        <taxon>Pseudomonadota</taxon>
        <taxon>Betaproteobacteria</taxon>
        <taxon>Nitrosomonadales</taxon>
        <taxon>Nitrosomonadaceae</taxon>
        <taxon>Nitrosomonas</taxon>
    </lineage>
</organism>
<dbReference type="SUPFAM" id="SSF53254">
    <property type="entry name" value="Phosphoglycerate mutase-like"/>
    <property type="match status" value="1"/>
</dbReference>
<dbReference type="RefSeq" id="WP_090286103.1">
    <property type="nucleotide sequence ID" value="NZ_FMWO01000048.1"/>
</dbReference>
<dbReference type="EMBL" id="FMWO01000048">
    <property type="protein sequence ID" value="SCZ85650.1"/>
    <property type="molecule type" value="Genomic_DNA"/>
</dbReference>
<comment type="caution">
    <text evidence="5">Lacks conserved residue(s) required for the propagation of feature annotation.</text>
</comment>
<comment type="similarity">
    <text evidence="1 5">Belongs to the phosphoglycerate mutase family. BPG-dependent PGAM subfamily.</text>
</comment>
<feature type="binding site" evidence="5 7">
    <location>
        <position position="66"/>
    </location>
    <ligand>
        <name>substrate</name>
    </ligand>
</feature>
<dbReference type="UniPathway" id="UPA00109">
    <property type="reaction ID" value="UER00186"/>
</dbReference>
<evidence type="ECO:0000256" key="5">
    <source>
        <dbReference type="HAMAP-Rule" id="MF_01039"/>
    </source>
</evidence>
<protein>
    <recommendedName>
        <fullName evidence="5 9">2,3-bisphosphoglycerate-dependent phosphoglycerate mutase</fullName>
        <shortName evidence="5">BPG-dependent PGAM</shortName>
        <shortName evidence="5">PGAM</shortName>
        <shortName evidence="5">Phosphoglyceromutase</shortName>
        <shortName evidence="5">dPGM</shortName>
        <ecNumber evidence="5 9">5.4.2.11</ecNumber>
    </recommendedName>
</protein>
<dbReference type="GO" id="GO:0004619">
    <property type="term" value="F:phosphoglycerate mutase activity"/>
    <property type="evidence" value="ECO:0007669"/>
    <property type="project" value="UniProtKB-UniRule"/>
</dbReference>